<dbReference type="EMBL" id="NHMP01000001">
    <property type="protein sequence ID" value="OXE51182.1"/>
    <property type="molecule type" value="Genomic_DNA"/>
</dbReference>
<feature type="transmembrane region" description="Helical" evidence="1">
    <location>
        <begin position="122"/>
        <end position="141"/>
    </location>
</feature>
<comment type="caution">
    <text evidence="3">The sequence shown here is derived from an EMBL/GenBank/DDBJ whole genome shotgun (WGS) entry which is preliminary data.</text>
</comment>
<evidence type="ECO:0000313" key="4">
    <source>
        <dbReference type="Proteomes" id="UP000214610"/>
    </source>
</evidence>
<gene>
    <name evidence="3" type="ORF">ADH67_02500</name>
</gene>
<reference evidence="4" key="1">
    <citation type="submission" date="2017-05" db="EMBL/GenBank/DDBJ databases">
        <title>Improved OligoMM genomes.</title>
        <authorList>
            <person name="Garzetti D."/>
        </authorList>
    </citation>
    <scope>NUCLEOTIDE SEQUENCE [LARGE SCALE GENOMIC DNA]</scope>
    <source>
        <strain evidence="4">YL45</strain>
    </source>
</reference>
<dbReference type="GeneID" id="78363389"/>
<accession>A0A227KRQ8</accession>
<evidence type="ECO:0000313" key="3">
    <source>
        <dbReference type="EMBL" id="OXE51182.1"/>
    </source>
</evidence>
<sequence>MFLGVLFGVLGCALWGLIYIVPLLLPDYSPTTIAMGRFAVYGACSLVLCWYYRRELSTLKASDWLKAFCLGFFGNAVYYIFLTQGIRWAGVPTSGMLMALIPLNVALLTNRPGARTSVVVPWRRLWLPLLVILLGLWIGNIDEFSEISSQTSSKEYWLGFFCSFTAMALWTWFPIRNSQWLIAHPKVSPVVWTCAQGGSIFPAAVLCFSAVNLDSWMNGASFFGPDPVVFICVMLIAGLACGWGGMALWNMMSARLPVALSGQMIVFETNFSVIYALIYKQQAPGWTLVVGICLLLSGVSISLKVFQDASRPH</sequence>
<dbReference type="RefSeq" id="WP_066591313.1">
    <property type="nucleotide sequence ID" value="NZ_CAPFQK010000004.1"/>
</dbReference>
<evidence type="ECO:0000256" key="1">
    <source>
        <dbReference type="SAM" id="Phobius"/>
    </source>
</evidence>
<evidence type="ECO:0000259" key="2">
    <source>
        <dbReference type="Pfam" id="PF00892"/>
    </source>
</evidence>
<proteinExistence type="predicted"/>
<feature type="transmembrane region" description="Helical" evidence="1">
    <location>
        <begin position="228"/>
        <end position="249"/>
    </location>
</feature>
<feature type="transmembrane region" description="Helical" evidence="1">
    <location>
        <begin position="88"/>
        <end position="110"/>
    </location>
</feature>
<feature type="transmembrane region" description="Helical" evidence="1">
    <location>
        <begin position="256"/>
        <end position="279"/>
    </location>
</feature>
<feature type="domain" description="EamA" evidence="2">
    <location>
        <begin position="3"/>
        <end position="108"/>
    </location>
</feature>
<dbReference type="GO" id="GO:0016020">
    <property type="term" value="C:membrane"/>
    <property type="evidence" value="ECO:0007669"/>
    <property type="project" value="InterPro"/>
</dbReference>
<feature type="transmembrane region" description="Helical" evidence="1">
    <location>
        <begin position="64"/>
        <end position="82"/>
    </location>
</feature>
<feature type="transmembrane region" description="Helical" evidence="1">
    <location>
        <begin position="5"/>
        <end position="25"/>
    </location>
</feature>
<feature type="transmembrane region" description="Helical" evidence="1">
    <location>
        <begin position="31"/>
        <end position="52"/>
    </location>
</feature>
<name>A0A227KRQ8_9BURK</name>
<dbReference type="Pfam" id="PF00892">
    <property type="entry name" value="EamA"/>
    <property type="match status" value="1"/>
</dbReference>
<organism evidence="3 4">
    <name type="scientific">Turicimonas muris</name>
    <dbReference type="NCBI Taxonomy" id="1796652"/>
    <lineage>
        <taxon>Bacteria</taxon>
        <taxon>Pseudomonadati</taxon>
        <taxon>Pseudomonadota</taxon>
        <taxon>Betaproteobacteria</taxon>
        <taxon>Burkholderiales</taxon>
        <taxon>Sutterellaceae</taxon>
        <taxon>Turicimonas</taxon>
    </lineage>
</organism>
<dbReference type="AlphaFoldDB" id="A0A227KRQ8"/>
<dbReference type="Proteomes" id="UP000214610">
    <property type="component" value="Unassembled WGS sequence"/>
</dbReference>
<dbReference type="InterPro" id="IPR000620">
    <property type="entry name" value="EamA_dom"/>
</dbReference>
<protein>
    <submittedName>
        <fullName evidence="3">EamA family transporter</fullName>
    </submittedName>
</protein>
<feature type="transmembrane region" description="Helical" evidence="1">
    <location>
        <begin position="285"/>
        <end position="306"/>
    </location>
</feature>
<keyword evidence="1" id="KW-0812">Transmembrane</keyword>
<dbReference type="SUPFAM" id="SSF103481">
    <property type="entry name" value="Multidrug resistance efflux transporter EmrE"/>
    <property type="match status" value="1"/>
</dbReference>
<keyword evidence="4" id="KW-1185">Reference proteome</keyword>
<keyword evidence="1" id="KW-1133">Transmembrane helix</keyword>
<feature type="transmembrane region" description="Helical" evidence="1">
    <location>
        <begin position="156"/>
        <end position="175"/>
    </location>
</feature>
<keyword evidence="1" id="KW-0472">Membrane</keyword>
<dbReference type="InterPro" id="IPR037185">
    <property type="entry name" value="EmrE-like"/>
</dbReference>
<feature type="transmembrane region" description="Helical" evidence="1">
    <location>
        <begin position="187"/>
        <end position="213"/>
    </location>
</feature>